<accession>A0A556MKU5</accession>
<evidence type="ECO:0000259" key="2">
    <source>
        <dbReference type="Pfam" id="PF18347"/>
    </source>
</evidence>
<feature type="domain" description="DUF5606" evidence="2">
    <location>
        <begin position="3"/>
        <end position="50"/>
    </location>
</feature>
<feature type="domain" description="DUF6852" evidence="3">
    <location>
        <begin position="53"/>
        <end position="118"/>
    </location>
</feature>
<proteinExistence type="predicted"/>
<dbReference type="InterPro" id="IPR049281">
    <property type="entry name" value="BVU_3817-like_C_sf"/>
</dbReference>
<dbReference type="OrthoDB" id="675198at2"/>
<feature type="compositionally biased region" description="Basic and acidic residues" evidence="1">
    <location>
        <begin position="147"/>
        <end position="156"/>
    </location>
</feature>
<feature type="compositionally biased region" description="Low complexity" evidence="1">
    <location>
        <begin position="158"/>
        <end position="174"/>
    </location>
</feature>
<evidence type="ECO:0000256" key="1">
    <source>
        <dbReference type="SAM" id="MobiDB-lite"/>
    </source>
</evidence>
<dbReference type="RefSeq" id="WP_144248477.1">
    <property type="nucleotide sequence ID" value="NZ_VLPK01000002.1"/>
</dbReference>
<dbReference type="Pfam" id="PF21186">
    <property type="entry name" value="DUF6852"/>
    <property type="match status" value="1"/>
</dbReference>
<dbReference type="InterPro" id="IPR049282">
    <property type="entry name" value="BVU_3817_N_sf"/>
</dbReference>
<dbReference type="Proteomes" id="UP000318733">
    <property type="component" value="Unassembled WGS sequence"/>
</dbReference>
<dbReference type="EMBL" id="VLPK01000002">
    <property type="protein sequence ID" value="TSJ40439.1"/>
    <property type="molecule type" value="Genomic_DNA"/>
</dbReference>
<dbReference type="InterPro" id="IPR049280">
    <property type="entry name" value="DUF6852"/>
</dbReference>
<keyword evidence="5" id="KW-1185">Reference proteome</keyword>
<sequence length="180" mass="19201">MNLSGIVSVSGKPGLWKALAQNKTGFVLESLDAQKTKLIANLSTAKLAALDEITIFGDDEDIKLTDVLARIKIAANVPDAKADGTKLRSFFREIAPGHDEEKVYASDMKKILNWFNILKELPLFNEEAPAAPTAEGETAEAAAPVKITEKPKDKPAPKKAAAPKAQAAKVSAPKNPSKKG</sequence>
<evidence type="ECO:0000313" key="4">
    <source>
        <dbReference type="EMBL" id="TSJ40439.1"/>
    </source>
</evidence>
<evidence type="ECO:0000313" key="5">
    <source>
        <dbReference type="Proteomes" id="UP000318733"/>
    </source>
</evidence>
<dbReference type="Gene3D" id="2.30.30.730">
    <property type="match status" value="1"/>
</dbReference>
<protein>
    <submittedName>
        <fullName evidence="4">Uncharacterized protein</fullName>
    </submittedName>
</protein>
<name>A0A556MKU5_9SPHI</name>
<feature type="compositionally biased region" description="Low complexity" evidence="1">
    <location>
        <begin position="129"/>
        <end position="144"/>
    </location>
</feature>
<organism evidence="4 5">
    <name type="scientific">Mucilaginibacter corticis</name>
    <dbReference type="NCBI Taxonomy" id="2597670"/>
    <lineage>
        <taxon>Bacteria</taxon>
        <taxon>Pseudomonadati</taxon>
        <taxon>Bacteroidota</taxon>
        <taxon>Sphingobacteriia</taxon>
        <taxon>Sphingobacteriales</taxon>
        <taxon>Sphingobacteriaceae</taxon>
        <taxon>Mucilaginibacter</taxon>
    </lineage>
</organism>
<reference evidence="4 5" key="1">
    <citation type="submission" date="2019-07" db="EMBL/GenBank/DDBJ databases">
        <authorList>
            <person name="Huq M.A."/>
        </authorList>
    </citation>
    <scope>NUCLEOTIDE SEQUENCE [LARGE SCALE GENOMIC DNA]</scope>
    <source>
        <strain evidence="4 5">MAH-19</strain>
    </source>
</reference>
<feature type="region of interest" description="Disordered" evidence="1">
    <location>
        <begin position="129"/>
        <end position="180"/>
    </location>
</feature>
<dbReference type="AlphaFoldDB" id="A0A556MKU5"/>
<comment type="caution">
    <text evidence="4">The sequence shown here is derived from an EMBL/GenBank/DDBJ whole genome shotgun (WGS) entry which is preliminary data.</text>
</comment>
<dbReference type="Pfam" id="PF18347">
    <property type="entry name" value="DUF5606"/>
    <property type="match status" value="1"/>
</dbReference>
<evidence type="ECO:0000259" key="3">
    <source>
        <dbReference type="Pfam" id="PF21186"/>
    </source>
</evidence>
<gene>
    <name evidence="4" type="ORF">FO440_11825</name>
</gene>
<dbReference type="Gene3D" id="1.10.10.1650">
    <property type="match status" value="1"/>
</dbReference>
<dbReference type="InterPro" id="IPR041218">
    <property type="entry name" value="DUF5606"/>
</dbReference>